<dbReference type="SUPFAM" id="SSF53474">
    <property type="entry name" value="alpha/beta-Hydrolases"/>
    <property type="match status" value="1"/>
</dbReference>
<dbReference type="InterPro" id="IPR050266">
    <property type="entry name" value="AB_hydrolase_sf"/>
</dbReference>
<dbReference type="Proteomes" id="UP001363010">
    <property type="component" value="Unassembled WGS sequence"/>
</dbReference>
<feature type="signal peptide" evidence="2">
    <location>
        <begin position="1"/>
        <end position="27"/>
    </location>
</feature>
<protein>
    <submittedName>
        <fullName evidence="4">Alpha/beta hydrolase</fullName>
    </submittedName>
</protein>
<dbReference type="Pfam" id="PF00561">
    <property type="entry name" value="Abhydrolase_1"/>
    <property type="match status" value="1"/>
</dbReference>
<sequence>MNTRLCRLKWFLVSSIGLLWGCQSAEMAPNGQTWSAGARDSPQLKQASVNGVTLVYQEQGDGAPVVFIHGCCTDYRAWDAQRQAIAPHYRFIGLNMRYFGTAPWPDDETKYSQQTDADDIAAFIRGLNAGPVDLVGWSYSGPIVMLVVLQHPELVHSLTMHEPASLTYVTDPAIAKIAGEDRAAMLGPAIAAVRAGDFAGAARLTPTEVNHQPDFWETTTPETRTMFLDNARTWRLALAAPPQPPITCDMLHQIKMPVLITVGRDTRSYYHIAAEGAAGCIPAVEFVTIPGRHLAIAQQPEAFNAALAQFLAQAGSQPKP</sequence>
<dbReference type="GO" id="GO:0016787">
    <property type="term" value="F:hydrolase activity"/>
    <property type="evidence" value="ECO:0007669"/>
    <property type="project" value="UniProtKB-KW"/>
</dbReference>
<feature type="chain" id="PRO_5047024622" evidence="2">
    <location>
        <begin position="28"/>
        <end position="320"/>
    </location>
</feature>
<keyword evidence="2" id="KW-0732">Signal</keyword>
<name>A0ABU8W9A4_9BURK</name>
<organism evidence="4 5">
    <name type="scientific">Variovorax humicola</name>
    <dbReference type="NCBI Taxonomy" id="1769758"/>
    <lineage>
        <taxon>Bacteria</taxon>
        <taxon>Pseudomonadati</taxon>
        <taxon>Pseudomonadota</taxon>
        <taxon>Betaproteobacteria</taxon>
        <taxon>Burkholderiales</taxon>
        <taxon>Comamonadaceae</taxon>
        <taxon>Variovorax</taxon>
    </lineage>
</organism>
<proteinExistence type="predicted"/>
<evidence type="ECO:0000313" key="4">
    <source>
        <dbReference type="EMBL" id="MEJ8825876.1"/>
    </source>
</evidence>
<reference evidence="4 5" key="1">
    <citation type="submission" date="2024-03" db="EMBL/GenBank/DDBJ databases">
        <title>Novel species of the genus Variovorax.</title>
        <authorList>
            <person name="Liu Q."/>
            <person name="Xin Y.-H."/>
        </authorList>
    </citation>
    <scope>NUCLEOTIDE SEQUENCE [LARGE SCALE GENOMIC DNA]</scope>
    <source>
        <strain evidence="4 5">KACC 18501</strain>
    </source>
</reference>
<dbReference type="Gene3D" id="3.40.50.1820">
    <property type="entry name" value="alpha/beta hydrolase"/>
    <property type="match status" value="1"/>
</dbReference>
<evidence type="ECO:0000259" key="3">
    <source>
        <dbReference type="Pfam" id="PF00561"/>
    </source>
</evidence>
<dbReference type="RefSeq" id="WP_340366905.1">
    <property type="nucleotide sequence ID" value="NZ_JBBKZV010000026.1"/>
</dbReference>
<dbReference type="InterPro" id="IPR000073">
    <property type="entry name" value="AB_hydrolase_1"/>
</dbReference>
<dbReference type="PANTHER" id="PTHR43798">
    <property type="entry name" value="MONOACYLGLYCEROL LIPASE"/>
    <property type="match status" value="1"/>
</dbReference>
<keyword evidence="1 4" id="KW-0378">Hydrolase</keyword>
<comment type="caution">
    <text evidence="4">The sequence shown here is derived from an EMBL/GenBank/DDBJ whole genome shotgun (WGS) entry which is preliminary data.</text>
</comment>
<keyword evidence="5" id="KW-1185">Reference proteome</keyword>
<evidence type="ECO:0000313" key="5">
    <source>
        <dbReference type="Proteomes" id="UP001363010"/>
    </source>
</evidence>
<dbReference type="InterPro" id="IPR029058">
    <property type="entry name" value="AB_hydrolase_fold"/>
</dbReference>
<feature type="domain" description="AB hydrolase-1" evidence="3">
    <location>
        <begin position="64"/>
        <end position="166"/>
    </location>
</feature>
<evidence type="ECO:0000256" key="2">
    <source>
        <dbReference type="SAM" id="SignalP"/>
    </source>
</evidence>
<evidence type="ECO:0000256" key="1">
    <source>
        <dbReference type="ARBA" id="ARBA00022801"/>
    </source>
</evidence>
<gene>
    <name evidence="4" type="ORF">WKW80_28235</name>
</gene>
<dbReference type="EMBL" id="JBBKZV010000026">
    <property type="protein sequence ID" value="MEJ8825876.1"/>
    <property type="molecule type" value="Genomic_DNA"/>
</dbReference>
<dbReference type="PANTHER" id="PTHR43798:SF31">
    <property type="entry name" value="AB HYDROLASE SUPERFAMILY PROTEIN YCLE"/>
    <property type="match status" value="1"/>
</dbReference>
<accession>A0ABU8W9A4</accession>